<keyword evidence="5" id="KW-0288">FMN</keyword>
<evidence type="ECO:0000256" key="4">
    <source>
        <dbReference type="ARBA" id="ARBA00022630"/>
    </source>
</evidence>
<keyword evidence="6" id="KW-0479">Metal-binding</keyword>
<dbReference type="PRINTS" id="PR00469">
    <property type="entry name" value="PNDRDTASEII"/>
</dbReference>
<dbReference type="InterPro" id="IPR013785">
    <property type="entry name" value="Aldolase_TIM"/>
</dbReference>
<evidence type="ECO:0000256" key="1">
    <source>
        <dbReference type="ARBA" id="ARBA00001917"/>
    </source>
</evidence>
<dbReference type="InterPro" id="IPR001155">
    <property type="entry name" value="OxRdtase_FMN_N"/>
</dbReference>
<dbReference type="Gene3D" id="3.20.20.70">
    <property type="entry name" value="Aldolase class I"/>
    <property type="match status" value="1"/>
</dbReference>
<organism evidence="12 13">
    <name type="scientific">Baekduia soli</name>
    <dbReference type="NCBI Taxonomy" id="496014"/>
    <lineage>
        <taxon>Bacteria</taxon>
        <taxon>Bacillati</taxon>
        <taxon>Actinomycetota</taxon>
        <taxon>Thermoleophilia</taxon>
        <taxon>Solirubrobacterales</taxon>
        <taxon>Baekduiaceae</taxon>
        <taxon>Baekduia</taxon>
    </lineage>
</organism>
<dbReference type="AlphaFoldDB" id="A0A5B8U917"/>
<dbReference type="OrthoDB" id="3169239at2"/>
<evidence type="ECO:0000259" key="11">
    <source>
        <dbReference type="Pfam" id="PF07992"/>
    </source>
</evidence>
<evidence type="ECO:0000256" key="3">
    <source>
        <dbReference type="ARBA" id="ARBA00011048"/>
    </source>
</evidence>
<dbReference type="GO" id="GO:0016491">
    <property type="term" value="F:oxidoreductase activity"/>
    <property type="evidence" value="ECO:0007669"/>
    <property type="project" value="UniProtKB-KW"/>
</dbReference>
<accession>A0A5B8U917</accession>
<comment type="cofactor">
    <cofactor evidence="1">
        <name>FMN</name>
        <dbReference type="ChEBI" id="CHEBI:58210"/>
    </cofactor>
</comment>
<comment type="similarity">
    <text evidence="3">In the N-terminal section; belongs to the NADH:flavin oxidoreductase/NADH oxidase family.</text>
</comment>
<keyword evidence="13" id="KW-1185">Reference proteome</keyword>
<evidence type="ECO:0000256" key="8">
    <source>
        <dbReference type="ARBA" id="ARBA00023004"/>
    </source>
</evidence>
<dbReference type="SUPFAM" id="SSF51905">
    <property type="entry name" value="FAD/NAD(P)-binding domain"/>
    <property type="match status" value="1"/>
</dbReference>
<dbReference type="GO" id="GO:0046872">
    <property type="term" value="F:metal ion binding"/>
    <property type="evidence" value="ECO:0007669"/>
    <property type="project" value="UniProtKB-KW"/>
</dbReference>
<dbReference type="InterPro" id="IPR023753">
    <property type="entry name" value="FAD/NAD-binding_dom"/>
</dbReference>
<dbReference type="InterPro" id="IPR051793">
    <property type="entry name" value="NADH:flavin_oxidoreductase"/>
</dbReference>
<dbReference type="RefSeq" id="WP_146921876.1">
    <property type="nucleotide sequence ID" value="NZ_CP042430.1"/>
</dbReference>
<keyword evidence="4" id="KW-0285">Flavoprotein</keyword>
<dbReference type="CDD" id="cd02803">
    <property type="entry name" value="OYE_like_FMN_family"/>
    <property type="match status" value="1"/>
</dbReference>
<dbReference type="InterPro" id="IPR036188">
    <property type="entry name" value="FAD/NAD-bd_sf"/>
</dbReference>
<keyword evidence="8" id="KW-0408">Iron</keyword>
<dbReference type="PANTHER" id="PTHR42917">
    <property type="entry name" value="2,4-DIENOYL-COA REDUCTASE"/>
    <property type="match status" value="1"/>
</dbReference>
<evidence type="ECO:0000256" key="6">
    <source>
        <dbReference type="ARBA" id="ARBA00022723"/>
    </source>
</evidence>
<dbReference type="KEGG" id="bsol:FSW04_19350"/>
<keyword evidence="9" id="KW-0411">Iron-sulfur</keyword>
<evidence type="ECO:0000256" key="9">
    <source>
        <dbReference type="ARBA" id="ARBA00023014"/>
    </source>
</evidence>
<dbReference type="GO" id="GO:0051536">
    <property type="term" value="F:iron-sulfur cluster binding"/>
    <property type="evidence" value="ECO:0007669"/>
    <property type="project" value="UniProtKB-KW"/>
</dbReference>
<dbReference type="Pfam" id="PF07992">
    <property type="entry name" value="Pyr_redox_2"/>
    <property type="match status" value="1"/>
</dbReference>
<evidence type="ECO:0000256" key="2">
    <source>
        <dbReference type="ARBA" id="ARBA00001966"/>
    </source>
</evidence>
<reference evidence="12 13" key="1">
    <citation type="journal article" date="2018" name="J. Microbiol.">
        <title>Baekduia soli gen. nov., sp. nov., a novel bacterium isolated from the soil of Baekdu Mountain and proposal of a novel family name, Baekduiaceae fam. nov.</title>
        <authorList>
            <person name="An D.S."/>
            <person name="Siddiqi M.Z."/>
            <person name="Kim K.H."/>
            <person name="Yu H.S."/>
            <person name="Im W.T."/>
        </authorList>
    </citation>
    <scope>NUCLEOTIDE SEQUENCE [LARGE SCALE GENOMIC DNA]</scope>
    <source>
        <strain evidence="12 13">BR7-21</strain>
    </source>
</reference>
<dbReference type="Gene3D" id="3.40.50.720">
    <property type="entry name" value="NAD(P)-binding Rossmann-like Domain"/>
    <property type="match status" value="1"/>
</dbReference>
<evidence type="ECO:0000313" key="13">
    <source>
        <dbReference type="Proteomes" id="UP000321805"/>
    </source>
</evidence>
<dbReference type="SUPFAM" id="SSF51395">
    <property type="entry name" value="FMN-linked oxidoreductases"/>
    <property type="match status" value="1"/>
</dbReference>
<dbReference type="GO" id="GO:0010181">
    <property type="term" value="F:FMN binding"/>
    <property type="evidence" value="ECO:0007669"/>
    <property type="project" value="InterPro"/>
</dbReference>
<dbReference type="PRINTS" id="PR00368">
    <property type="entry name" value="FADPNR"/>
</dbReference>
<protein>
    <recommendedName>
        <fullName evidence="14">NAD(P)-binding protein</fullName>
    </recommendedName>
</protein>
<evidence type="ECO:0000256" key="5">
    <source>
        <dbReference type="ARBA" id="ARBA00022643"/>
    </source>
</evidence>
<feature type="domain" description="NADH:flavin oxidoreductase/NADH oxidase N-terminal" evidence="10">
    <location>
        <begin position="16"/>
        <end position="359"/>
    </location>
</feature>
<evidence type="ECO:0008006" key="14">
    <source>
        <dbReference type="Google" id="ProtNLM"/>
    </source>
</evidence>
<keyword evidence="7" id="KW-0560">Oxidoreductase</keyword>
<evidence type="ECO:0000259" key="10">
    <source>
        <dbReference type="Pfam" id="PF00724"/>
    </source>
</evidence>
<dbReference type="Pfam" id="PF00724">
    <property type="entry name" value="Oxidored_FMN"/>
    <property type="match status" value="1"/>
</dbReference>
<dbReference type="Gene3D" id="3.50.50.60">
    <property type="entry name" value="FAD/NAD(P)-binding domain"/>
    <property type="match status" value="1"/>
</dbReference>
<proteinExistence type="inferred from homology"/>
<evidence type="ECO:0000256" key="7">
    <source>
        <dbReference type="ARBA" id="ARBA00023002"/>
    </source>
</evidence>
<comment type="cofactor">
    <cofactor evidence="2">
        <name>[4Fe-4S] cluster</name>
        <dbReference type="ChEBI" id="CHEBI:49883"/>
    </cofactor>
</comment>
<gene>
    <name evidence="12" type="ORF">FSW04_19350</name>
</gene>
<evidence type="ECO:0000313" key="12">
    <source>
        <dbReference type="EMBL" id="QEC49510.1"/>
    </source>
</evidence>
<dbReference type="Proteomes" id="UP000321805">
    <property type="component" value="Chromosome"/>
</dbReference>
<dbReference type="PANTHER" id="PTHR42917:SF2">
    <property type="entry name" value="2,4-DIENOYL-COA REDUCTASE [(2E)-ENOYL-COA-PRODUCING]"/>
    <property type="match status" value="1"/>
</dbReference>
<sequence>MKEPAMPSPSTSYPALLSPWQLRRTELKNRVMFAPTCPVWVRSPYEGAFTEQAVAYYEERARGGVGMIIIGGTLINRDTLYSPFLFPGLWDDAQVEGLAAVAEAVHRHGCKISVQLLHVGLRAATAFKTDPAYDFDATWHMSAPSQVPPGEYPGALVPKELEEHEILQILDDYESAGRRAMAAGLDGVEFHMAHGYLPWQFLSPLYNLRTDGWGGSYEKRLRFSLDAMTRLRSAVGDDALLGYRINSTSFWEGDLEPTDLEQVVKDFDERLDVDYVSLSAGVHHSYIHTPMEYEEGWERGYTNRIKQVTEKPVLLVGRYTTPAAAEEALVAEDADAILLARQMFADADWVNKAAAGEEDDIRRCVAANYCWRSVTRGGRVQCVYNPTVGREAAWGSAQDAPAATARRVLVLGGGPAGLEYARVAAGAGHHVVLHEREAQTGGHTRAFGALPHRAEYARIGTWLTAQALGNGATIHTSSPVAAADLDDLLARERPDHVVVATGARVRRDGFQGQTARPLPGHETGNCVAWDEVALGAVRPEGRVLVIDDLQDVAAPLTAHALAEAGATVQILTRWPMIAMDTAPDVYLHWMLTYLYRSGVEILTDHFVKEIAGDAVTVFNIYDPERTRELAADWIVMATGRQSENGLYHALRERGVSVEMIGDAVAPRGTYEATFEGHRAARKLEGLAAPAAA</sequence>
<dbReference type="EMBL" id="CP042430">
    <property type="protein sequence ID" value="QEC49510.1"/>
    <property type="molecule type" value="Genomic_DNA"/>
</dbReference>
<feature type="domain" description="FAD/NAD(P)-binding" evidence="11">
    <location>
        <begin position="407"/>
        <end position="651"/>
    </location>
</feature>
<name>A0A5B8U917_9ACTN</name>